<sequence>MSRCAPDSGLSIPVVQAWSSNICFFPSEWIGQALLLQDVPETDNHRQAIWRSLSSNPERQTSCKETLLATNRLHSPFTSCPQIGIAGYRGQLEDELLLIRMRIPFVHTRKETGTSREFKLQSSFDTPSSIDFHSSKLKEEK</sequence>
<name>A0ACC0BK18_CATRO</name>
<keyword evidence="2" id="KW-1185">Reference proteome</keyword>
<accession>A0ACC0BK18</accession>
<organism evidence="1 2">
    <name type="scientific">Catharanthus roseus</name>
    <name type="common">Madagascar periwinkle</name>
    <name type="synonym">Vinca rosea</name>
    <dbReference type="NCBI Taxonomy" id="4058"/>
    <lineage>
        <taxon>Eukaryota</taxon>
        <taxon>Viridiplantae</taxon>
        <taxon>Streptophyta</taxon>
        <taxon>Embryophyta</taxon>
        <taxon>Tracheophyta</taxon>
        <taxon>Spermatophyta</taxon>
        <taxon>Magnoliopsida</taxon>
        <taxon>eudicotyledons</taxon>
        <taxon>Gunneridae</taxon>
        <taxon>Pentapetalae</taxon>
        <taxon>asterids</taxon>
        <taxon>lamiids</taxon>
        <taxon>Gentianales</taxon>
        <taxon>Apocynaceae</taxon>
        <taxon>Rauvolfioideae</taxon>
        <taxon>Vinceae</taxon>
        <taxon>Catharanthinae</taxon>
        <taxon>Catharanthus</taxon>
    </lineage>
</organism>
<evidence type="ECO:0000313" key="2">
    <source>
        <dbReference type="Proteomes" id="UP001060085"/>
    </source>
</evidence>
<gene>
    <name evidence="1" type="ORF">M9H77_13302</name>
</gene>
<evidence type="ECO:0000313" key="1">
    <source>
        <dbReference type="EMBL" id="KAI5672938.1"/>
    </source>
</evidence>
<protein>
    <submittedName>
        <fullName evidence="1">Uncharacterized protein</fullName>
    </submittedName>
</protein>
<dbReference type="Proteomes" id="UP001060085">
    <property type="component" value="Linkage Group LG03"/>
</dbReference>
<reference evidence="2" key="1">
    <citation type="journal article" date="2023" name="Nat. Plants">
        <title>Single-cell RNA sequencing provides a high-resolution roadmap for understanding the multicellular compartmentation of specialized metabolism.</title>
        <authorList>
            <person name="Sun S."/>
            <person name="Shen X."/>
            <person name="Li Y."/>
            <person name="Li Y."/>
            <person name="Wang S."/>
            <person name="Li R."/>
            <person name="Zhang H."/>
            <person name="Shen G."/>
            <person name="Guo B."/>
            <person name="Wei J."/>
            <person name="Xu J."/>
            <person name="St-Pierre B."/>
            <person name="Chen S."/>
            <person name="Sun C."/>
        </authorList>
    </citation>
    <scope>NUCLEOTIDE SEQUENCE [LARGE SCALE GENOMIC DNA]</scope>
</reference>
<dbReference type="EMBL" id="CM044703">
    <property type="protein sequence ID" value="KAI5672938.1"/>
    <property type="molecule type" value="Genomic_DNA"/>
</dbReference>
<comment type="caution">
    <text evidence="1">The sequence shown here is derived from an EMBL/GenBank/DDBJ whole genome shotgun (WGS) entry which is preliminary data.</text>
</comment>
<proteinExistence type="predicted"/>